<comment type="caution">
    <text evidence="1">The sequence shown here is derived from an EMBL/GenBank/DDBJ whole genome shotgun (WGS) entry which is preliminary data.</text>
</comment>
<keyword evidence="2" id="KW-1185">Reference proteome</keyword>
<protein>
    <submittedName>
        <fullName evidence="1">Uncharacterized protein</fullName>
    </submittedName>
</protein>
<name>A0ACB9M5L7_9MYRT</name>
<organism evidence="1 2">
    <name type="scientific">Melastoma candidum</name>
    <dbReference type="NCBI Taxonomy" id="119954"/>
    <lineage>
        <taxon>Eukaryota</taxon>
        <taxon>Viridiplantae</taxon>
        <taxon>Streptophyta</taxon>
        <taxon>Embryophyta</taxon>
        <taxon>Tracheophyta</taxon>
        <taxon>Spermatophyta</taxon>
        <taxon>Magnoliopsida</taxon>
        <taxon>eudicotyledons</taxon>
        <taxon>Gunneridae</taxon>
        <taxon>Pentapetalae</taxon>
        <taxon>rosids</taxon>
        <taxon>malvids</taxon>
        <taxon>Myrtales</taxon>
        <taxon>Melastomataceae</taxon>
        <taxon>Melastomatoideae</taxon>
        <taxon>Melastomateae</taxon>
        <taxon>Melastoma</taxon>
    </lineage>
</organism>
<dbReference type="Proteomes" id="UP001057402">
    <property type="component" value="Chromosome 10"/>
</dbReference>
<proteinExistence type="predicted"/>
<evidence type="ECO:0000313" key="2">
    <source>
        <dbReference type="Proteomes" id="UP001057402"/>
    </source>
</evidence>
<dbReference type="EMBL" id="CM042889">
    <property type="protein sequence ID" value="KAI4319574.1"/>
    <property type="molecule type" value="Genomic_DNA"/>
</dbReference>
<evidence type="ECO:0000313" key="1">
    <source>
        <dbReference type="EMBL" id="KAI4319574.1"/>
    </source>
</evidence>
<gene>
    <name evidence="1" type="ORF">MLD38_033159</name>
</gene>
<sequence length="115" mass="12747">MSSPECVWTFQCPSLHVFMKCHSLDIFVGLCLDLYTHGLLNFLILGSSFYSLIEASPLLVRLLIPTSSRSPNSVVPMSVESPRSDQTQVDARCFQFADASRSRNGGSRRGSQRCS</sequence>
<accession>A0ACB9M5L7</accession>
<reference evidence="2" key="1">
    <citation type="journal article" date="2023" name="Front. Plant Sci.">
        <title>Chromosomal-level genome assembly of Melastoma candidum provides insights into trichome evolution.</title>
        <authorList>
            <person name="Zhong Y."/>
            <person name="Wu W."/>
            <person name="Sun C."/>
            <person name="Zou P."/>
            <person name="Liu Y."/>
            <person name="Dai S."/>
            <person name="Zhou R."/>
        </authorList>
    </citation>
    <scope>NUCLEOTIDE SEQUENCE [LARGE SCALE GENOMIC DNA]</scope>
</reference>